<feature type="transmembrane region" description="Helical" evidence="6">
    <location>
        <begin position="130"/>
        <end position="154"/>
    </location>
</feature>
<keyword evidence="2 6" id="KW-0812">Transmembrane</keyword>
<feature type="region of interest" description="Disordered" evidence="5">
    <location>
        <begin position="1"/>
        <end position="26"/>
    </location>
</feature>
<comment type="caution">
    <text evidence="7">The sequence shown here is derived from an EMBL/GenBank/DDBJ whole genome shotgun (WGS) entry which is preliminary data.</text>
</comment>
<feature type="compositionally biased region" description="Basic and acidic residues" evidence="5">
    <location>
        <begin position="10"/>
        <end position="24"/>
    </location>
</feature>
<feature type="transmembrane region" description="Helical" evidence="6">
    <location>
        <begin position="188"/>
        <end position="203"/>
    </location>
</feature>
<feature type="transmembrane region" description="Helical" evidence="6">
    <location>
        <begin position="101"/>
        <end position="118"/>
    </location>
</feature>
<reference evidence="7 8" key="1">
    <citation type="submission" date="2019-02" db="EMBL/GenBank/DDBJ databases">
        <title>Sequencing the genomes of 1000 actinobacteria strains.</title>
        <authorList>
            <person name="Klenk H.-P."/>
        </authorList>
    </citation>
    <scope>NUCLEOTIDE SEQUENCE [LARGE SCALE GENOMIC DNA]</scope>
    <source>
        <strain evidence="7 8">DSM 45779</strain>
    </source>
</reference>
<dbReference type="OrthoDB" id="9156049at2"/>
<organism evidence="7 8">
    <name type="scientific">Pseudonocardia sediminis</name>
    <dbReference type="NCBI Taxonomy" id="1397368"/>
    <lineage>
        <taxon>Bacteria</taxon>
        <taxon>Bacillati</taxon>
        <taxon>Actinomycetota</taxon>
        <taxon>Actinomycetes</taxon>
        <taxon>Pseudonocardiales</taxon>
        <taxon>Pseudonocardiaceae</taxon>
        <taxon>Pseudonocardia</taxon>
    </lineage>
</organism>
<dbReference type="Pfam" id="PF00939">
    <property type="entry name" value="Na_sulph_symp"/>
    <property type="match status" value="1"/>
</dbReference>
<keyword evidence="3 6" id="KW-1133">Transmembrane helix</keyword>
<feature type="transmembrane region" description="Helical" evidence="6">
    <location>
        <begin position="402"/>
        <end position="421"/>
    </location>
</feature>
<dbReference type="PANTHER" id="PTHR43652:SF2">
    <property type="entry name" value="BASIC AMINO ACID ANTIPORTER YFCC-RELATED"/>
    <property type="match status" value="1"/>
</dbReference>
<feature type="transmembrane region" description="Helical" evidence="6">
    <location>
        <begin position="45"/>
        <end position="63"/>
    </location>
</feature>
<dbReference type="InterPro" id="IPR051679">
    <property type="entry name" value="DASS-Related_Transporters"/>
</dbReference>
<feature type="transmembrane region" description="Helical" evidence="6">
    <location>
        <begin position="212"/>
        <end position="234"/>
    </location>
</feature>
<evidence type="ECO:0000256" key="6">
    <source>
        <dbReference type="SAM" id="Phobius"/>
    </source>
</evidence>
<evidence type="ECO:0000256" key="4">
    <source>
        <dbReference type="ARBA" id="ARBA00023136"/>
    </source>
</evidence>
<keyword evidence="8" id="KW-1185">Reference proteome</keyword>
<evidence type="ECO:0000313" key="7">
    <source>
        <dbReference type="EMBL" id="RZT87209.1"/>
    </source>
</evidence>
<dbReference type="Proteomes" id="UP000291591">
    <property type="component" value="Unassembled WGS sequence"/>
</dbReference>
<keyword evidence="4 6" id="KW-0472">Membrane</keyword>
<feature type="transmembrane region" description="Helical" evidence="6">
    <location>
        <begin position="493"/>
        <end position="513"/>
    </location>
</feature>
<evidence type="ECO:0000256" key="3">
    <source>
        <dbReference type="ARBA" id="ARBA00022989"/>
    </source>
</evidence>
<gene>
    <name evidence="7" type="ORF">EV383_4119</name>
</gene>
<proteinExistence type="predicted"/>
<protein>
    <submittedName>
        <fullName evidence="7">Anion transporter</fullName>
    </submittedName>
</protein>
<feature type="transmembrane region" description="Helical" evidence="6">
    <location>
        <begin position="78"/>
        <end position="94"/>
    </location>
</feature>
<feature type="transmembrane region" description="Helical" evidence="6">
    <location>
        <begin position="254"/>
        <end position="277"/>
    </location>
</feature>
<evidence type="ECO:0000256" key="2">
    <source>
        <dbReference type="ARBA" id="ARBA00022692"/>
    </source>
</evidence>
<comment type="subcellular location">
    <subcellularLocation>
        <location evidence="1">Membrane</location>
        <topology evidence="1">Multi-pass membrane protein</topology>
    </subcellularLocation>
</comment>
<feature type="transmembrane region" description="Helical" evidence="6">
    <location>
        <begin position="366"/>
        <end position="390"/>
    </location>
</feature>
<feature type="transmembrane region" description="Helical" evidence="6">
    <location>
        <begin position="166"/>
        <end position="182"/>
    </location>
</feature>
<dbReference type="EMBL" id="SHKL01000001">
    <property type="protein sequence ID" value="RZT87209.1"/>
    <property type="molecule type" value="Genomic_DNA"/>
</dbReference>
<dbReference type="GO" id="GO:0022857">
    <property type="term" value="F:transmembrane transporter activity"/>
    <property type="evidence" value="ECO:0007669"/>
    <property type="project" value="InterPro"/>
</dbReference>
<dbReference type="RefSeq" id="WP_130291392.1">
    <property type="nucleotide sequence ID" value="NZ_SHKL01000001.1"/>
</dbReference>
<dbReference type="PANTHER" id="PTHR43652">
    <property type="entry name" value="BASIC AMINO ACID ANTIPORTER YFCC-RELATED"/>
    <property type="match status" value="1"/>
</dbReference>
<dbReference type="AlphaFoldDB" id="A0A4Q7V3N8"/>
<dbReference type="GO" id="GO:0005886">
    <property type="term" value="C:plasma membrane"/>
    <property type="evidence" value="ECO:0007669"/>
    <property type="project" value="TreeGrafter"/>
</dbReference>
<accession>A0A4Q7V3N8</accession>
<sequence length="519" mass="52464">MTAPGPSGTRPERFETRPPGRVARESAPVVPTGRALLRSPALRRGVVAVVALAALVGGLGLAADRVPGPGGPGLSDDGRVTVVVFTVAVSAWVFTRVDDTYVALGAAVALVLTGVLGTDGLFEALGDDTIWLLLSAFVIAAGVTSSGLATRATAYVVSAARTPRSLAHLLTGALVVTTFAIPSTSGRAALALPIFLCLARVFADRPALVRTLALLFPTVILLSAVGSLLGAGAHLVTSEVLVAATGEGVGFVRWLLLGLPLAVVSAHVAAEVVLLLFSSRAERRRPLRVGPADFAAESPTPVTGPLSVAESRAALLLGAVVVLWCSEPLHGIDPAIVALVGALVATSPRYGSVSLPAALRSAPWSLLLFLAATLALGTALTSSGAAAWFAGGLFGGFSGDGAAVAFLAVVVVASTAMHLLVQSRSARSSVLVPIVVALSPAVGVDPVAAAMASTAAAGFCHTLPSSAKPVALFANVTGTDTYTPRDLLRLSTVLAPVSAALVLAFSLLVWPMLGLPYLR</sequence>
<name>A0A4Q7V3N8_PSEST</name>
<evidence type="ECO:0000313" key="8">
    <source>
        <dbReference type="Proteomes" id="UP000291591"/>
    </source>
</evidence>
<evidence type="ECO:0000256" key="1">
    <source>
        <dbReference type="ARBA" id="ARBA00004141"/>
    </source>
</evidence>
<dbReference type="InterPro" id="IPR001898">
    <property type="entry name" value="SLC13A/DASS"/>
</dbReference>
<evidence type="ECO:0000256" key="5">
    <source>
        <dbReference type="SAM" id="MobiDB-lite"/>
    </source>
</evidence>